<dbReference type="GO" id="GO:0006511">
    <property type="term" value="P:ubiquitin-dependent protein catabolic process"/>
    <property type="evidence" value="ECO:0007669"/>
    <property type="project" value="TreeGrafter"/>
</dbReference>
<keyword evidence="1" id="KW-0479">Metal-binding</keyword>
<feature type="domain" description="CHY-type" evidence="7">
    <location>
        <begin position="11"/>
        <end position="78"/>
    </location>
</feature>
<dbReference type="AlphaFoldDB" id="A0AAW0UGQ9"/>
<gene>
    <name evidence="9" type="ORF">O3P69_003433</name>
</gene>
<dbReference type="GO" id="GO:0008270">
    <property type="term" value="F:zinc ion binding"/>
    <property type="evidence" value="ECO:0007669"/>
    <property type="project" value="UniProtKB-KW"/>
</dbReference>
<dbReference type="InterPro" id="IPR013083">
    <property type="entry name" value="Znf_RING/FYVE/PHD"/>
</dbReference>
<dbReference type="SUPFAM" id="SSF57850">
    <property type="entry name" value="RING/U-box"/>
    <property type="match status" value="1"/>
</dbReference>
<dbReference type="PROSITE" id="PS50089">
    <property type="entry name" value="ZF_RING_2"/>
    <property type="match status" value="1"/>
</dbReference>
<dbReference type="GO" id="GO:0061630">
    <property type="term" value="F:ubiquitin protein ligase activity"/>
    <property type="evidence" value="ECO:0007669"/>
    <property type="project" value="TreeGrafter"/>
</dbReference>
<keyword evidence="2 4" id="KW-0863">Zinc-finger</keyword>
<keyword evidence="3" id="KW-0862">Zinc</keyword>
<dbReference type="InterPro" id="IPR039512">
    <property type="entry name" value="RCHY1_zinc-ribbon"/>
</dbReference>
<evidence type="ECO:0000256" key="1">
    <source>
        <dbReference type="ARBA" id="ARBA00022723"/>
    </source>
</evidence>
<organism evidence="9 10">
    <name type="scientific">Scylla paramamosain</name>
    <name type="common">Mud crab</name>
    <dbReference type="NCBI Taxonomy" id="85552"/>
    <lineage>
        <taxon>Eukaryota</taxon>
        <taxon>Metazoa</taxon>
        <taxon>Ecdysozoa</taxon>
        <taxon>Arthropoda</taxon>
        <taxon>Crustacea</taxon>
        <taxon>Multicrustacea</taxon>
        <taxon>Malacostraca</taxon>
        <taxon>Eumalacostraca</taxon>
        <taxon>Eucarida</taxon>
        <taxon>Decapoda</taxon>
        <taxon>Pleocyemata</taxon>
        <taxon>Brachyura</taxon>
        <taxon>Eubrachyura</taxon>
        <taxon>Portunoidea</taxon>
        <taxon>Portunidae</taxon>
        <taxon>Portuninae</taxon>
        <taxon>Scylla</taxon>
    </lineage>
</organism>
<feature type="region of interest" description="Disordered" evidence="5">
    <location>
        <begin position="256"/>
        <end position="293"/>
    </location>
</feature>
<dbReference type="Gene3D" id="2.20.28.10">
    <property type="match status" value="1"/>
</dbReference>
<dbReference type="Gene3D" id="3.30.40.10">
    <property type="entry name" value="Zinc/RING finger domain, C3HC4 (zinc finger)"/>
    <property type="match status" value="1"/>
</dbReference>
<evidence type="ECO:0000256" key="3">
    <source>
        <dbReference type="ARBA" id="ARBA00022833"/>
    </source>
</evidence>
<dbReference type="SUPFAM" id="SSF161245">
    <property type="entry name" value="Zinc hairpin stack"/>
    <property type="match status" value="1"/>
</dbReference>
<dbReference type="SUPFAM" id="SSF161219">
    <property type="entry name" value="CHY zinc finger-like"/>
    <property type="match status" value="1"/>
</dbReference>
<dbReference type="Pfam" id="PF13639">
    <property type="entry name" value="zf-RING_2"/>
    <property type="match status" value="1"/>
</dbReference>
<evidence type="ECO:0000256" key="4">
    <source>
        <dbReference type="PROSITE-ProRule" id="PRU00601"/>
    </source>
</evidence>
<dbReference type="PROSITE" id="PS51266">
    <property type="entry name" value="ZF_CHY"/>
    <property type="match status" value="1"/>
</dbReference>
<dbReference type="InterPro" id="IPR001841">
    <property type="entry name" value="Znf_RING"/>
</dbReference>
<dbReference type="Pfam" id="PF05495">
    <property type="entry name" value="zf-CHY"/>
    <property type="match status" value="1"/>
</dbReference>
<dbReference type="CDD" id="cd16464">
    <property type="entry name" value="RING-H2_Pirh2-like"/>
    <property type="match status" value="1"/>
</dbReference>
<reference evidence="9 10" key="1">
    <citation type="submission" date="2023-03" db="EMBL/GenBank/DDBJ databases">
        <title>High-quality genome of Scylla paramamosain provides insights in environmental adaptation.</title>
        <authorList>
            <person name="Zhang L."/>
        </authorList>
    </citation>
    <scope>NUCLEOTIDE SEQUENCE [LARGE SCALE GENOMIC DNA]</scope>
    <source>
        <strain evidence="9">LZ_2023a</strain>
        <tissue evidence="9">Muscle</tissue>
    </source>
</reference>
<accession>A0AAW0UGQ9</accession>
<evidence type="ECO:0008006" key="11">
    <source>
        <dbReference type="Google" id="ProtNLM"/>
    </source>
</evidence>
<dbReference type="InterPro" id="IPR008913">
    <property type="entry name" value="Znf_CHY"/>
</dbReference>
<comment type="caution">
    <text evidence="9">The sequence shown here is derived from an EMBL/GenBank/DDBJ whole genome shotgun (WGS) entry which is preliminary data.</text>
</comment>
<sequence length="293" mass="32863">MALQDADATSSSQFTLGCEHYRRKCKLVSPCCKQNYICRFCHDESENHPLDRPKITEVECLVCKQTQPFSQTCGNCGIIFGNYFCEKCKLFGDEDLGMYHCDGCGLCRVGGRDKFFHCDTCELCLPTNIKSSHKCIVKMGKANCPVCLEDIHTSRNVSHIPPCSHLIHRPCFDDLISAGFYACPVCGASMFKMDEVWESLDAEIRDTPMPGEYSDLYCNVLCRDCNKECLTMFHVLGNKCLRCGSYNTVRAKGGLCRREKEQTTQLPEDPEYPSSESRGAEGFSNESDNSGKS</sequence>
<dbReference type="Proteomes" id="UP001487740">
    <property type="component" value="Unassembled WGS sequence"/>
</dbReference>
<dbReference type="PANTHER" id="PTHR21319">
    <property type="entry name" value="RING FINGER AND CHY ZINC FINGER DOMAIN-CONTAINING PROTEIN 1"/>
    <property type="match status" value="1"/>
</dbReference>
<evidence type="ECO:0000256" key="5">
    <source>
        <dbReference type="SAM" id="MobiDB-lite"/>
    </source>
</evidence>
<evidence type="ECO:0000259" key="7">
    <source>
        <dbReference type="PROSITE" id="PS51266"/>
    </source>
</evidence>
<dbReference type="PANTHER" id="PTHR21319:SF53">
    <property type="entry name" value="RING FINGER AND CHY ZINC FINGER DOMAIN-CONTAINING PROTEIN 1"/>
    <property type="match status" value="1"/>
</dbReference>
<feature type="domain" description="CTCHY-type" evidence="8">
    <location>
        <begin position="80"/>
        <end position="143"/>
    </location>
</feature>
<dbReference type="InterPro" id="IPR017921">
    <property type="entry name" value="Znf_CTCHY"/>
</dbReference>
<proteinExistence type="predicted"/>
<dbReference type="GO" id="GO:0005634">
    <property type="term" value="C:nucleus"/>
    <property type="evidence" value="ECO:0007669"/>
    <property type="project" value="TreeGrafter"/>
</dbReference>
<dbReference type="InterPro" id="IPR037274">
    <property type="entry name" value="Znf_CHY_sf"/>
</dbReference>
<feature type="domain" description="RING-type" evidence="6">
    <location>
        <begin position="144"/>
        <end position="186"/>
    </location>
</feature>
<dbReference type="GO" id="GO:0016567">
    <property type="term" value="P:protein ubiquitination"/>
    <property type="evidence" value="ECO:0007669"/>
    <property type="project" value="TreeGrafter"/>
</dbReference>
<dbReference type="SMART" id="SM00184">
    <property type="entry name" value="RING"/>
    <property type="match status" value="1"/>
</dbReference>
<keyword evidence="10" id="KW-1185">Reference proteome</keyword>
<dbReference type="InterPro" id="IPR037275">
    <property type="entry name" value="Znf_CTCHY_sf"/>
</dbReference>
<evidence type="ECO:0000259" key="8">
    <source>
        <dbReference type="PROSITE" id="PS51270"/>
    </source>
</evidence>
<evidence type="ECO:0000313" key="10">
    <source>
        <dbReference type="Proteomes" id="UP001487740"/>
    </source>
</evidence>
<dbReference type="Pfam" id="PF14599">
    <property type="entry name" value="zinc_ribbon_6"/>
    <property type="match status" value="1"/>
</dbReference>
<name>A0AAW0UGQ9_SCYPA</name>
<dbReference type="EMBL" id="JARAKH010000011">
    <property type="protein sequence ID" value="KAK8399313.1"/>
    <property type="molecule type" value="Genomic_DNA"/>
</dbReference>
<dbReference type="PROSITE" id="PS51270">
    <property type="entry name" value="ZF_CTCHY"/>
    <property type="match status" value="1"/>
</dbReference>
<evidence type="ECO:0000256" key="2">
    <source>
        <dbReference type="ARBA" id="ARBA00022771"/>
    </source>
</evidence>
<protein>
    <recommendedName>
        <fullName evidence="11">RING finger and CHY zinc finger domain-containing protein 1</fullName>
    </recommendedName>
</protein>
<evidence type="ECO:0000313" key="9">
    <source>
        <dbReference type="EMBL" id="KAK8399313.1"/>
    </source>
</evidence>
<feature type="compositionally biased region" description="Polar residues" evidence="5">
    <location>
        <begin position="284"/>
        <end position="293"/>
    </location>
</feature>
<evidence type="ECO:0000259" key="6">
    <source>
        <dbReference type="PROSITE" id="PS50089"/>
    </source>
</evidence>